<accession>I3SQ40</accession>
<reference evidence="1" key="1">
    <citation type="submission" date="2012-05" db="EMBL/GenBank/DDBJ databases">
        <authorList>
            <person name="Krishnakumar V."/>
            <person name="Cheung F."/>
            <person name="Xiao Y."/>
            <person name="Chan A."/>
            <person name="Moskal W.A."/>
            <person name="Town C.D."/>
        </authorList>
    </citation>
    <scope>NUCLEOTIDE SEQUENCE</scope>
</reference>
<dbReference type="EMBL" id="BT142588">
    <property type="protein sequence ID" value="AFK42382.1"/>
    <property type="molecule type" value="mRNA"/>
</dbReference>
<evidence type="ECO:0000313" key="1">
    <source>
        <dbReference type="EMBL" id="AFK42382.1"/>
    </source>
</evidence>
<organism evidence="1">
    <name type="scientific">Medicago truncatula</name>
    <name type="common">Barrel medic</name>
    <name type="synonym">Medicago tribuloides</name>
    <dbReference type="NCBI Taxonomy" id="3880"/>
    <lineage>
        <taxon>Eukaryota</taxon>
        <taxon>Viridiplantae</taxon>
        <taxon>Streptophyta</taxon>
        <taxon>Embryophyta</taxon>
        <taxon>Tracheophyta</taxon>
        <taxon>Spermatophyta</taxon>
        <taxon>Magnoliopsida</taxon>
        <taxon>eudicotyledons</taxon>
        <taxon>Gunneridae</taxon>
        <taxon>Pentapetalae</taxon>
        <taxon>rosids</taxon>
        <taxon>fabids</taxon>
        <taxon>Fabales</taxon>
        <taxon>Fabaceae</taxon>
        <taxon>Papilionoideae</taxon>
        <taxon>50 kb inversion clade</taxon>
        <taxon>NPAAA clade</taxon>
        <taxon>Hologalegina</taxon>
        <taxon>IRL clade</taxon>
        <taxon>Trifolieae</taxon>
        <taxon>Medicago</taxon>
    </lineage>
</organism>
<name>I3SQ40_MEDTR</name>
<protein>
    <submittedName>
        <fullName evidence="1">Uncharacterized protein</fullName>
    </submittedName>
</protein>
<dbReference type="AlphaFoldDB" id="I3SQ40"/>
<proteinExistence type="evidence at transcript level"/>
<sequence length="60" mass="6333">MKLKQASSSKTSTTVKLVPSTAMNPLGTIYLSKSTLLTLTLIHKESLSGTIETISPVPST</sequence>